<dbReference type="RefSeq" id="WP_106053555.1">
    <property type="nucleotide sequence ID" value="NZ_CALXOB010000046.1"/>
</dbReference>
<evidence type="ECO:0000256" key="2">
    <source>
        <dbReference type="ARBA" id="ARBA00023125"/>
    </source>
</evidence>
<keyword evidence="1" id="KW-0805">Transcription regulation</keyword>
<dbReference type="InterPro" id="IPR036388">
    <property type="entry name" value="WH-like_DNA-bd_sf"/>
</dbReference>
<keyword evidence="3" id="KW-0804">Transcription</keyword>
<dbReference type="Gene3D" id="1.10.10.10">
    <property type="entry name" value="Winged helix-like DNA-binding domain superfamily/Winged helix DNA-binding domain"/>
    <property type="match status" value="1"/>
</dbReference>
<dbReference type="GO" id="GO:0003700">
    <property type="term" value="F:DNA-binding transcription factor activity"/>
    <property type="evidence" value="ECO:0007669"/>
    <property type="project" value="InterPro"/>
</dbReference>
<dbReference type="PANTHER" id="PTHR30146:SF109">
    <property type="entry name" value="HTH-TYPE TRANSCRIPTIONAL REGULATOR GALS"/>
    <property type="match status" value="1"/>
</dbReference>
<gene>
    <name evidence="5" type="ORF">FYJ85_08690</name>
</gene>
<keyword evidence="2" id="KW-0238">DNA-binding</keyword>
<dbReference type="InterPro" id="IPR028082">
    <property type="entry name" value="Peripla_BP_I"/>
</dbReference>
<protein>
    <submittedName>
        <fullName evidence="5">LacI family transcriptional regulator</fullName>
    </submittedName>
</protein>
<evidence type="ECO:0000256" key="3">
    <source>
        <dbReference type="ARBA" id="ARBA00023163"/>
    </source>
</evidence>
<dbReference type="SUPFAM" id="SSF46785">
    <property type="entry name" value="Winged helix' DNA-binding domain"/>
    <property type="match status" value="1"/>
</dbReference>
<keyword evidence="6" id="KW-1185">Reference proteome</keyword>
<comment type="caution">
    <text evidence="5">The sequence shown here is derived from an EMBL/GenBank/DDBJ whole genome shotgun (WGS) entry which is preliminary data.</text>
</comment>
<dbReference type="CDD" id="cd07377">
    <property type="entry name" value="WHTH_GntR"/>
    <property type="match status" value="1"/>
</dbReference>
<accession>A0A844G412</accession>
<dbReference type="AlphaFoldDB" id="A0A844G412"/>
<dbReference type="PANTHER" id="PTHR30146">
    <property type="entry name" value="LACI-RELATED TRANSCRIPTIONAL REPRESSOR"/>
    <property type="match status" value="1"/>
</dbReference>
<evidence type="ECO:0000259" key="4">
    <source>
        <dbReference type="PROSITE" id="PS50949"/>
    </source>
</evidence>
<dbReference type="Gene3D" id="3.40.50.2300">
    <property type="match status" value="2"/>
</dbReference>
<dbReference type="GO" id="GO:0000976">
    <property type="term" value="F:transcription cis-regulatory region binding"/>
    <property type="evidence" value="ECO:0007669"/>
    <property type="project" value="TreeGrafter"/>
</dbReference>
<proteinExistence type="predicted"/>
<dbReference type="EMBL" id="VUNS01000007">
    <property type="protein sequence ID" value="MST97119.1"/>
    <property type="molecule type" value="Genomic_DNA"/>
</dbReference>
<organism evidence="5 6">
    <name type="scientific">Victivallis lenta</name>
    <dbReference type="NCBI Taxonomy" id="2606640"/>
    <lineage>
        <taxon>Bacteria</taxon>
        <taxon>Pseudomonadati</taxon>
        <taxon>Lentisphaerota</taxon>
        <taxon>Lentisphaeria</taxon>
        <taxon>Victivallales</taxon>
        <taxon>Victivallaceae</taxon>
        <taxon>Victivallis</taxon>
    </lineage>
</organism>
<dbReference type="InterPro" id="IPR000524">
    <property type="entry name" value="Tscrpt_reg_HTH_GntR"/>
</dbReference>
<dbReference type="InterPro" id="IPR036390">
    <property type="entry name" value="WH_DNA-bd_sf"/>
</dbReference>
<sequence length="380" mass="43238">MMMQTAEIKTEETGRKYRCQDIVKALEAHIVGSQLAAGVELPGTAELASRYRVSEKTVHRALQHLADLKLIRRVRGSGSFVRGNMGLPPHSRIGFFYFESLNHEIPSLNSILCRNSRSLLRQVLEDAGLSVEFHSEQLPKVENCPLLEMELSRFDYIIAEAGYRQVAADALRNFPGEVILFGDDEFVFGPWHQVFFDYRPGFRRALEFLMERGFRKAMAVGVPNLSTAEHRYEALCDAAELCGFGRENLCFPVPSGDYFHFQILCGREYGKMFLKEFKCDTAIISLSDYVTVGVLDVLYEHGLKPGREVQLISYDNLLSQVPEFKERFICNAVTHPLSSEFRAIVKLMSEIHLAPNPDFYRSIVVPAREFVVRTDGPRLR</sequence>
<dbReference type="SMART" id="SM00345">
    <property type="entry name" value="HTH_GNTR"/>
    <property type="match status" value="1"/>
</dbReference>
<name>A0A844G412_9BACT</name>
<evidence type="ECO:0000313" key="5">
    <source>
        <dbReference type="EMBL" id="MST97119.1"/>
    </source>
</evidence>
<dbReference type="SUPFAM" id="SSF53822">
    <property type="entry name" value="Periplasmic binding protein-like I"/>
    <property type="match status" value="1"/>
</dbReference>
<dbReference type="Pfam" id="PF00392">
    <property type="entry name" value="GntR"/>
    <property type="match status" value="1"/>
</dbReference>
<reference evidence="5 6" key="1">
    <citation type="submission" date="2019-08" db="EMBL/GenBank/DDBJ databases">
        <title>In-depth cultivation of the pig gut microbiome towards novel bacterial diversity and tailored functional studies.</title>
        <authorList>
            <person name="Wylensek D."/>
            <person name="Hitch T.C.A."/>
            <person name="Clavel T."/>
        </authorList>
    </citation>
    <scope>NUCLEOTIDE SEQUENCE [LARGE SCALE GENOMIC DNA]</scope>
    <source>
        <strain evidence="5 6">BBE-744-WT-12</strain>
    </source>
</reference>
<dbReference type="PROSITE" id="PS50949">
    <property type="entry name" value="HTH_GNTR"/>
    <property type="match status" value="1"/>
</dbReference>
<evidence type="ECO:0000256" key="1">
    <source>
        <dbReference type="ARBA" id="ARBA00023015"/>
    </source>
</evidence>
<dbReference type="Proteomes" id="UP000435649">
    <property type="component" value="Unassembled WGS sequence"/>
</dbReference>
<evidence type="ECO:0000313" key="6">
    <source>
        <dbReference type="Proteomes" id="UP000435649"/>
    </source>
</evidence>
<feature type="domain" description="HTH gntR-type" evidence="4">
    <location>
        <begin position="16"/>
        <end position="84"/>
    </location>
</feature>